<reference evidence="1 2" key="1">
    <citation type="submission" date="2018-11" db="EMBL/GenBank/DDBJ databases">
        <title>Genomic profiling of Staphylococcus species from a Poultry farm system in KwaZulu-Natal, South Africa.</title>
        <authorList>
            <person name="Amoako D.G."/>
            <person name="Somboro A.M."/>
            <person name="Abia A.L.K."/>
            <person name="Bester L.A."/>
            <person name="Essack S.Y."/>
        </authorList>
    </citation>
    <scope>NUCLEOTIDE SEQUENCE [LARGE SCALE GENOMIC DNA]</scope>
    <source>
        <strain evidence="1 2">SA11</strain>
    </source>
</reference>
<dbReference type="GO" id="GO:0016740">
    <property type="term" value="F:transferase activity"/>
    <property type="evidence" value="ECO:0007669"/>
    <property type="project" value="UniProtKB-KW"/>
</dbReference>
<name>A0A4Q7CIU6_9STAP</name>
<evidence type="ECO:0000313" key="1">
    <source>
        <dbReference type="EMBL" id="RZH99720.1"/>
    </source>
</evidence>
<gene>
    <name evidence="1" type="ORF">EIG99_13445</name>
</gene>
<dbReference type="AlphaFoldDB" id="A0A4Q7CIU6"/>
<proteinExistence type="predicted"/>
<organism evidence="1 2">
    <name type="scientific">Staphylococcus condimenti</name>
    <dbReference type="NCBI Taxonomy" id="70255"/>
    <lineage>
        <taxon>Bacteria</taxon>
        <taxon>Bacillati</taxon>
        <taxon>Bacillota</taxon>
        <taxon>Bacilli</taxon>
        <taxon>Bacillales</taxon>
        <taxon>Staphylococcaceae</taxon>
        <taxon>Staphylococcus</taxon>
    </lineage>
</organism>
<dbReference type="EMBL" id="RQTE01000443">
    <property type="protein sequence ID" value="RZH99720.1"/>
    <property type="molecule type" value="Genomic_DNA"/>
</dbReference>
<protein>
    <submittedName>
        <fullName evidence="1">Type 1 glutamine amidotransferase domain-containing protein</fullName>
    </submittedName>
</protein>
<evidence type="ECO:0000313" key="2">
    <source>
        <dbReference type="Proteomes" id="UP000293854"/>
    </source>
</evidence>
<accession>A0A4Q7CIU6</accession>
<keyword evidence="1" id="KW-0808">Transferase</keyword>
<keyword evidence="1" id="KW-0315">Glutamine amidotransferase</keyword>
<feature type="non-terminal residue" evidence="1">
    <location>
        <position position="27"/>
    </location>
</feature>
<sequence>MVKKVLIVNTSTDYFADSDVPTGLWLG</sequence>
<dbReference type="Proteomes" id="UP000293854">
    <property type="component" value="Unassembled WGS sequence"/>
</dbReference>
<comment type="caution">
    <text evidence="1">The sequence shown here is derived from an EMBL/GenBank/DDBJ whole genome shotgun (WGS) entry which is preliminary data.</text>
</comment>